<dbReference type="Gene3D" id="2.60.40.770">
    <property type="match status" value="1"/>
</dbReference>
<evidence type="ECO:0000256" key="5">
    <source>
        <dbReference type="ARBA" id="ARBA00023157"/>
    </source>
</evidence>
<dbReference type="InterPro" id="IPR033916">
    <property type="entry name" value="ML_Npc2-like"/>
</dbReference>
<dbReference type="InParanoid" id="T1G5N8"/>
<dbReference type="FunCoup" id="T1G5N8">
    <property type="interactions" value="601"/>
</dbReference>
<protein>
    <recommendedName>
        <fullName evidence="6">MD-2-related lipid-recognition domain-containing protein</fullName>
    </recommendedName>
</protein>
<dbReference type="InterPro" id="IPR003172">
    <property type="entry name" value="ML_dom"/>
</dbReference>
<reference evidence="9" key="1">
    <citation type="submission" date="2012-12" db="EMBL/GenBank/DDBJ databases">
        <authorList>
            <person name="Hellsten U."/>
            <person name="Grimwood J."/>
            <person name="Chapman J.A."/>
            <person name="Shapiro H."/>
            <person name="Aerts A."/>
            <person name="Otillar R.P."/>
            <person name="Terry A.Y."/>
            <person name="Boore J.L."/>
            <person name="Simakov O."/>
            <person name="Marletaz F."/>
            <person name="Cho S.-J."/>
            <person name="Edsinger-Gonzales E."/>
            <person name="Havlak P."/>
            <person name="Kuo D.-H."/>
            <person name="Larsson T."/>
            <person name="Lv J."/>
            <person name="Arendt D."/>
            <person name="Savage R."/>
            <person name="Osoegawa K."/>
            <person name="de Jong P."/>
            <person name="Lindberg D.R."/>
            <person name="Seaver E.C."/>
            <person name="Weisblat D.A."/>
            <person name="Putnam N.H."/>
            <person name="Grigoriev I.V."/>
            <person name="Rokhsar D.S."/>
        </authorList>
    </citation>
    <scope>NUCLEOTIDE SEQUENCE</scope>
</reference>
<keyword evidence="4" id="KW-0732">Signal</keyword>
<evidence type="ECO:0000256" key="2">
    <source>
        <dbReference type="ARBA" id="ARBA00006370"/>
    </source>
</evidence>
<keyword evidence="5" id="KW-1015">Disulfide bond</keyword>
<evidence type="ECO:0000313" key="7">
    <source>
        <dbReference type="EMBL" id="ESN98367.1"/>
    </source>
</evidence>
<evidence type="ECO:0000256" key="4">
    <source>
        <dbReference type="ARBA" id="ARBA00022729"/>
    </source>
</evidence>
<dbReference type="GO" id="GO:0015918">
    <property type="term" value="P:sterol transport"/>
    <property type="evidence" value="ECO:0000318"/>
    <property type="project" value="GO_Central"/>
</dbReference>
<dbReference type="Pfam" id="PF02221">
    <property type="entry name" value="E1_DerP2_DerF2"/>
    <property type="match status" value="1"/>
</dbReference>
<evidence type="ECO:0000259" key="6">
    <source>
        <dbReference type="SMART" id="SM00737"/>
    </source>
</evidence>
<keyword evidence="9" id="KW-1185">Reference proteome</keyword>
<dbReference type="GO" id="GO:0032934">
    <property type="term" value="F:sterol binding"/>
    <property type="evidence" value="ECO:0000318"/>
    <property type="project" value="GO_Central"/>
</dbReference>
<dbReference type="GO" id="GO:0005576">
    <property type="term" value="C:extracellular region"/>
    <property type="evidence" value="ECO:0007669"/>
    <property type="project" value="UniProtKB-SubCell"/>
</dbReference>
<dbReference type="OMA" id="CETTDIC"/>
<name>T1G5N8_HELRO</name>
<dbReference type="OrthoDB" id="6489092at2759"/>
<dbReference type="EnsemblMetazoa" id="HelroT84805">
    <property type="protein sequence ID" value="HelroP84805"/>
    <property type="gene ID" value="HelroG84805"/>
</dbReference>
<dbReference type="SUPFAM" id="SSF81296">
    <property type="entry name" value="E set domains"/>
    <property type="match status" value="1"/>
</dbReference>
<evidence type="ECO:0000256" key="3">
    <source>
        <dbReference type="ARBA" id="ARBA00022525"/>
    </source>
</evidence>
<dbReference type="GO" id="GO:0032367">
    <property type="term" value="P:intracellular cholesterol transport"/>
    <property type="evidence" value="ECO:0007669"/>
    <property type="project" value="InterPro"/>
</dbReference>
<dbReference type="KEGG" id="hro:HELRODRAFT_84805"/>
<dbReference type="PANTHER" id="PTHR11306">
    <property type="entry name" value="NIEMANN PICK TYPE C2 PROTEIN NPC2-RELATED"/>
    <property type="match status" value="1"/>
</dbReference>
<sequence>VKRVVIPGCETTDICILTRGHNASFEIDFIPSETVSSATAVVHGIIDHIPVPFGIDNPNACVKSGLTCPLEAGKFYTYTTTLFIKEQYPALRLIVKWELQDSAKKDILCILLGAEIR</sequence>
<dbReference type="CTD" id="20216385"/>
<dbReference type="eggNOG" id="KOG4063">
    <property type="taxonomic scope" value="Eukaryota"/>
</dbReference>
<dbReference type="InterPro" id="IPR014756">
    <property type="entry name" value="Ig_E-set"/>
</dbReference>
<dbReference type="HOGENOM" id="CLU_109192_1_0_1"/>
<dbReference type="RefSeq" id="XP_009023557.1">
    <property type="nucleotide sequence ID" value="XM_009025309.1"/>
</dbReference>
<reference evidence="8" key="3">
    <citation type="submission" date="2015-06" db="UniProtKB">
        <authorList>
            <consortium name="EnsemblMetazoa"/>
        </authorList>
    </citation>
    <scope>IDENTIFICATION</scope>
</reference>
<evidence type="ECO:0000313" key="8">
    <source>
        <dbReference type="EnsemblMetazoa" id="HelroP84805"/>
    </source>
</evidence>
<evidence type="ECO:0000256" key="1">
    <source>
        <dbReference type="ARBA" id="ARBA00004613"/>
    </source>
</evidence>
<comment type="subcellular location">
    <subcellularLocation>
        <location evidence="1">Secreted</location>
    </subcellularLocation>
</comment>
<keyword evidence="3" id="KW-0964">Secreted</keyword>
<dbReference type="STRING" id="6412.T1G5N8"/>
<organism evidence="8 9">
    <name type="scientific">Helobdella robusta</name>
    <name type="common">Californian leech</name>
    <dbReference type="NCBI Taxonomy" id="6412"/>
    <lineage>
        <taxon>Eukaryota</taxon>
        <taxon>Metazoa</taxon>
        <taxon>Spiralia</taxon>
        <taxon>Lophotrochozoa</taxon>
        <taxon>Annelida</taxon>
        <taxon>Clitellata</taxon>
        <taxon>Hirudinea</taxon>
        <taxon>Rhynchobdellida</taxon>
        <taxon>Glossiphoniidae</taxon>
        <taxon>Helobdella</taxon>
    </lineage>
</organism>
<dbReference type="GeneID" id="20216385"/>
<dbReference type="PANTHER" id="PTHR11306:SF68">
    <property type="entry name" value="NPC INTRACELLULAR CHOLESTEROL TRANSPORTER 2"/>
    <property type="match status" value="1"/>
</dbReference>
<dbReference type="AlphaFoldDB" id="T1G5N8"/>
<dbReference type="InterPro" id="IPR039670">
    <property type="entry name" value="NPC2-like"/>
</dbReference>
<dbReference type="EMBL" id="KB097182">
    <property type="protein sequence ID" value="ESN98367.1"/>
    <property type="molecule type" value="Genomic_DNA"/>
</dbReference>
<dbReference type="EMBL" id="AMQM01005976">
    <property type="status" value="NOT_ANNOTATED_CDS"/>
    <property type="molecule type" value="Genomic_DNA"/>
</dbReference>
<evidence type="ECO:0000313" key="9">
    <source>
        <dbReference type="Proteomes" id="UP000015101"/>
    </source>
</evidence>
<dbReference type="CDD" id="cd00916">
    <property type="entry name" value="Npc2_like"/>
    <property type="match status" value="1"/>
</dbReference>
<proteinExistence type="inferred from homology"/>
<reference evidence="7 9" key="2">
    <citation type="journal article" date="2013" name="Nature">
        <title>Insights into bilaterian evolution from three spiralian genomes.</title>
        <authorList>
            <person name="Simakov O."/>
            <person name="Marletaz F."/>
            <person name="Cho S.J."/>
            <person name="Edsinger-Gonzales E."/>
            <person name="Havlak P."/>
            <person name="Hellsten U."/>
            <person name="Kuo D.H."/>
            <person name="Larsson T."/>
            <person name="Lv J."/>
            <person name="Arendt D."/>
            <person name="Savage R."/>
            <person name="Osoegawa K."/>
            <person name="de Jong P."/>
            <person name="Grimwood J."/>
            <person name="Chapman J.A."/>
            <person name="Shapiro H."/>
            <person name="Aerts A."/>
            <person name="Otillar R.P."/>
            <person name="Terry A.Y."/>
            <person name="Boore J.L."/>
            <person name="Grigoriev I.V."/>
            <person name="Lindberg D.R."/>
            <person name="Seaver E.C."/>
            <person name="Weisblat D.A."/>
            <person name="Putnam N.H."/>
            <person name="Rokhsar D.S."/>
        </authorList>
    </citation>
    <scope>NUCLEOTIDE SEQUENCE</scope>
</reference>
<dbReference type="FunFam" id="2.60.40.770:FF:000001">
    <property type="entry name" value="NPC intracellular cholesterol transporter 2"/>
    <property type="match status" value="1"/>
</dbReference>
<accession>T1G5N8</accession>
<feature type="domain" description="MD-2-related lipid-recognition" evidence="6">
    <location>
        <begin position="1"/>
        <end position="114"/>
    </location>
</feature>
<dbReference type="Proteomes" id="UP000015101">
    <property type="component" value="Unassembled WGS sequence"/>
</dbReference>
<dbReference type="SMART" id="SM00737">
    <property type="entry name" value="ML"/>
    <property type="match status" value="1"/>
</dbReference>
<gene>
    <name evidence="8" type="primary">20216385</name>
    <name evidence="7" type="ORF">HELRODRAFT_84805</name>
</gene>
<comment type="similarity">
    <text evidence="2">Belongs to the NPC2 family.</text>
</comment>